<evidence type="ECO:0000313" key="11">
    <source>
        <dbReference type="EMBL" id="PWK60021.1"/>
    </source>
</evidence>
<proteinExistence type="inferred from homology"/>
<dbReference type="CDD" id="cd06261">
    <property type="entry name" value="TM_PBP2"/>
    <property type="match status" value="1"/>
</dbReference>
<dbReference type="GO" id="GO:0035435">
    <property type="term" value="P:phosphate ion transmembrane transport"/>
    <property type="evidence" value="ECO:0007669"/>
    <property type="project" value="InterPro"/>
</dbReference>
<dbReference type="SUPFAM" id="SSF161098">
    <property type="entry name" value="MetI-like"/>
    <property type="match status" value="1"/>
</dbReference>
<evidence type="ECO:0000259" key="10">
    <source>
        <dbReference type="PROSITE" id="PS50928"/>
    </source>
</evidence>
<dbReference type="Gene3D" id="1.10.3720.10">
    <property type="entry name" value="MetI-like"/>
    <property type="match status" value="1"/>
</dbReference>
<feature type="transmembrane region" description="Helical" evidence="9">
    <location>
        <begin position="355"/>
        <end position="376"/>
    </location>
</feature>
<dbReference type="Proteomes" id="UP000245708">
    <property type="component" value="Unassembled WGS sequence"/>
</dbReference>
<evidence type="ECO:0000256" key="5">
    <source>
        <dbReference type="ARBA" id="ARBA00022475"/>
    </source>
</evidence>
<dbReference type="AlphaFoldDB" id="A0A316GHH6"/>
<keyword evidence="7 9" id="KW-1133">Transmembrane helix</keyword>
<keyword evidence="12" id="KW-1185">Reference proteome</keyword>
<evidence type="ECO:0000256" key="2">
    <source>
        <dbReference type="ARBA" id="ARBA00007069"/>
    </source>
</evidence>
<dbReference type="InterPro" id="IPR024573">
    <property type="entry name" value="DUF3333"/>
</dbReference>
<name>A0A316GHH6_9RHOB</name>
<dbReference type="EMBL" id="QGGW01000005">
    <property type="protein sequence ID" value="PWK60021.1"/>
    <property type="molecule type" value="Genomic_DNA"/>
</dbReference>
<comment type="subcellular location">
    <subcellularLocation>
        <location evidence="9">Cell inner membrane</location>
        <topology evidence="9">Multi-pass membrane protein</topology>
    </subcellularLocation>
    <subcellularLocation>
        <location evidence="1">Cell membrane</location>
        <topology evidence="1">Multi-pass membrane protein</topology>
    </subcellularLocation>
</comment>
<feature type="transmembrane region" description="Helical" evidence="9">
    <location>
        <begin position="428"/>
        <end position="449"/>
    </location>
</feature>
<keyword evidence="6 9" id="KW-0812">Transmembrane</keyword>
<evidence type="ECO:0000256" key="9">
    <source>
        <dbReference type="RuleBase" id="RU363043"/>
    </source>
</evidence>
<dbReference type="Pfam" id="PF00528">
    <property type="entry name" value="BPD_transp_1"/>
    <property type="match status" value="1"/>
</dbReference>
<reference evidence="11 12" key="1">
    <citation type="submission" date="2018-05" db="EMBL/GenBank/DDBJ databases">
        <title>Genomic Encyclopedia of Type Strains, Phase IV (KMG-IV): sequencing the most valuable type-strain genomes for metagenomic binning, comparative biology and taxonomic classification.</title>
        <authorList>
            <person name="Goeker M."/>
        </authorList>
    </citation>
    <scope>NUCLEOTIDE SEQUENCE [LARGE SCALE GENOMIC DNA]</scope>
    <source>
        <strain evidence="11 12">DSM 16097</strain>
    </source>
</reference>
<protein>
    <recommendedName>
        <fullName evidence="3 9">Phosphate transport system permease protein PstA</fullName>
    </recommendedName>
</protein>
<dbReference type="OrthoDB" id="9807065at2"/>
<feature type="transmembrane region" description="Helical" evidence="9">
    <location>
        <begin position="478"/>
        <end position="498"/>
    </location>
</feature>
<dbReference type="GO" id="GO:0005315">
    <property type="term" value="F:phosphate transmembrane transporter activity"/>
    <property type="evidence" value="ECO:0007669"/>
    <property type="project" value="InterPro"/>
</dbReference>
<sequence length="581" mass="60142">MSDASLSGATPAPKAKSSLLTQTALVRKRHRAGATLRWLGLAAISVVLFFLAVLLWSIVSRGVPALFQYQAQIELFYDPAILNPDGGDVDPAEIGGINLRTGFERGIFTNSLRQTLVEAGIDIEGTVERRWVAEAVAALDAAGLTGGGVVVEAAGAPADAARVFGQAGSALRAAATALSGDDADAALAARDAAAQALTDVGFDDAAATVAAIDAAGGADAVAALAATGYQQALLDAAGALRQPAQFDDAALSALIYATNRRDVRDRLVDNPDLVGTSETVGVPIDIAVTRYLSGELSGVGTAQLPPGFDIGQLSLVDAMVEADLVGNSFRWHFFTNPYSQSGEIAGIGPALMGSAYMMLVVLVFSLIFGVAASIYLEEFAPKNRFTDFIEINIANLAAVPSIVFGILGAAILFTLMDLGFGNSIRGTALLGGIVLSLMTLPTIVIATRASLKAVPPSIRDAALGVGASKVQMVFHHKLPLAAPGILTGTIIGIAQALGETAPLLLIGLSVSTGAALLSSPFSGGLLEQAQSMPTVVYLFAQNQDAPVREGLAQSAILVMLLLLFALNILAILLRRKFERRW</sequence>
<dbReference type="InterPro" id="IPR000515">
    <property type="entry name" value="MetI-like"/>
</dbReference>
<comment type="caution">
    <text evidence="11">The sequence shown here is derived from an EMBL/GenBank/DDBJ whole genome shotgun (WGS) entry which is preliminary data.</text>
</comment>
<keyword evidence="5 9" id="KW-1003">Cell membrane</keyword>
<evidence type="ECO:0000256" key="3">
    <source>
        <dbReference type="ARBA" id="ARBA00016864"/>
    </source>
</evidence>
<evidence type="ECO:0000313" key="12">
    <source>
        <dbReference type="Proteomes" id="UP000245708"/>
    </source>
</evidence>
<dbReference type="Pfam" id="PF11812">
    <property type="entry name" value="DUF3333"/>
    <property type="match status" value="1"/>
</dbReference>
<dbReference type="InterPro" id="IPR035906">
    <property type="entry name" value="MetI-like_sf"/>
</dbReference>
<gene>
    <name evidence="11" type="ORF">C7455_1054</name>
</gene>
<organism evidence="11 12">
    <name type="scientific">Roseicyclus mahoneyensis</name>
    <dbReference type="NCBI Taxonomy" id="164332"/>
    <lineage>
        <taxon>Bacteria</taxon>
        <taxon>Pseudomonadati</taxon>
        <taxon>Pseudomonadota</taxon>
        <taxon>Alphaproteobacteria</taxon>
        <taxon>Rhodobacterales</taxon>
        <taxon>Roseobacteraceae</taxon>
        <taxon>Roseicyclus</taxon>
    </lineage>
</organism>
<evidence type="ECO:0000256" key="4">
    <source>
        <dbReference type="ARBA" id="ARBA00022448"/>
    </source>
</evidence>
<feature type="domain" description="ABC transmembrane type-1" evidence="10">
    <location>
        <begin position="351"/>
        <end position="570"/>
    </location>
</feature>
<dbReference type="InterPro" id="IPR005672">
    <property type="entry name" value="Phosphate_PstA"/>
</dbReference>
<dbReference type="NCBIfam" id="TIGR00974">
    <property type="entry name" value="3a0107s02c"/>
    <property type="match status" value="1"/>
</dbReference>
<dbReference type="PROSITE" id="PS50928">
    <property type="entry name" value="ABC_TM1"/>
    <property type="match status" value="1"/>
</dbReference>
<evidence type="ECO:0000256" key="7">
    <source>
        <dbReference type="ARBA" id="ARBA00022989"/>
    </source>
</evidence>
<dbReference type="PANTHER" id="PTHR43470">
    <property type="entry name" value="PHOSPHATE TRANSPORT SYSTEM PERMEASE PROTEIN PSTA-RELATED"/>
    <property type="match status" value="1"/>
</dbReference>
<feature type="transmembrane region" description="Helical" evidence="9">
    <location>
        <begin position="38"/>
        <end position="59"/>
    </location>
</feature>
<evidence type="ECO:0000256" key="6">
    <source>
        <dbReference type="ARBA" id="ARBA00022692"/>
    </source>
</evidence>
<dbReference type="RefSeq" id="WP_109668229.1">
    <property type="nucleotide sequence ID" value="NZ_QGGW01000005.1"/>
</dbReference>
<evidence type="ECO:0000256" key="8">
    <source>
        <dbReference type="ARBA" id="ARBA00023136"/>
    </source>
</evidence>
<feature type="transmembrane region" description="Helical" evidence="9">
    <location>
        <begin position="396"/>
        <end position="416"/>
    </location>
</feature>
<dbReference type="GO" id="GO:0005886">
    <property type="term" value="C:plasma membrane"/>
    <property type="evidence" value="ECO:0007669"/>
    <property type="project" value="UniProtKB-SubCell"/>
</dbReference>
<keyword evidence="4" id="KW-0813">Transport</keyword>
<accession>A0A316GHH6</accession>
<keyword evidence="8 9" id="KW-0472">Membrane</keyword>
<comment type="similarity">
    <text evidence="2 9">Belongs to the binding-protein-dependent transport system permease family. CysTW subfamily.</text>
</comment>
<evidence type="ECO:0000256" key="1">
    <source>
        <dbReference type="ARBA" id="ARBA00004651"/>
    </source>
</evidence>
<feature type="transmembrane region" description="Helical" evidence="9">
    <location>
        <begin position="551"/>
        <end position="573"/>
    </location>
</feature>